<dbReference type="OMA" id="WIITYLL"/>
<gene>
    <name evidence="1" type="ORF">SPAPADRAFT_137569</name>
</gene>
<dbReference type="AlphaFoldDB" id="G3AMC9"/>
<dbReference type="KEGG" id="spaa:SPAPADRAFT_137569"/>
<evidence type="ECO:0000313" key="1">
    <source>
        <dbReference type="EMBL" id="EGW32781.1"/>
    </source>
</evidence>
<sequence length="164" mass="19311">MSYFDPFEAKLERRNHATIQVTAKFFNNAIPAFNTISLSKLTKFTIQTQITLSQHQIMHILNLDSSEPLHNEVYASLINVVRKTARYLYVNTKLSTLREFPMTNVEFVSFEIARKFPELFYVPVEKSGGEFRLSYKCRFTEMWIITYLLKQEYSKVVDILYSDL</sequence>
<dbReference type="RefSeq" id="XP_007374296.1">
    <property type="nucleotide sequence ID" value="XM_007374234.1"/>
</dbReference>
<dbReference type="EMBL" id="GL996501">
    <property type="protein sequence ID" value="EGW32781.1"/>
    <property type="molecule type" value="Genomic_DNA"/>
</dbReference>
<dbReference type="InParanoid" id="G3AMC9"/>
<keyword evidence="2" id="KW-1185">Reference proteome</keyword>
<evidence type="ECO:0000313" key="2">
    <source>
        <dbReference type="Proteomes" id="UP000000709"/>
    </source>
</evidence>
<dbReference type="Proteomes" id="UP000000709">
    <property type="component" value="Unassembled WGS sequence"/>
</dbReference>
<reference evidence="1 2" key="1">
    <citation type="journal article" date="2011" name="Proc. Natl. Acad. Sci. U.S.A.">
        <title>Comparative genomics of xylose-fermenting fungi for enhanced biofuel production.</title>
        <authorList>
            <person name="Wohlbach D.J."/>
            <person name="Kuo A."/>
            <person name="Sato T.K."/>
            <person name="Potts K.M."/>
            <person name="Salamov A.A."/>
            <person name="LaButti K.M."/>
            <person name="Sun H."/>
            <person name="Clum A."/>
            <person name="Pangilinan J.L."/>
            <person name="Lindquist E.A."/>
            <person name="Lucas S."/>
            <person name="Lapidus A."/>
            <person name="Jin M."/>
            <person name="Gunawan C."/>
            <person name="Balan V."/>
            <person name="Dale B.E."/>
            <person name="Jeffries T.W."/>
            <person name="Zinkel R."/>
            <person name="Barry K.W."/>
            <person name="Grigoriev I.V."/>
            <person name="Gasch A.P."/>
        </authorList>
    </citation>
    <scope>NUCLEOTIDE SEQUENCE [LARGE SCALE GENOMIC DNA]</scope>
    <source>
        <strain evidence="2">NRRL Y-27907 / 11-Y1</strain>
    </source>
</reference>
<organism evidence="2">
    <name type="scientific">Spathaspora passalidarum (strain NRRL Y-27907 / 11-Y1)</name>
    <dbReference type="NCBI Taxonomy" id="619300"/>
    <lineage>
        <taxon>Eukaryota</taxon>
        <taxon>Fungi</taxon>
        <taxon>Dikarya</taxon>
        <taxon>Ascomycota</taxon>
        <taxon>Saccharomycotina</taxon>
        <taxon>Pichiomycetes</taxon>
        <taxon>Debaryomycetaceae</taxon>
        <taxon>Spathaspora</taxon>
    </lineage>
</organism>
<dbReference type="OrthoDB" id="4022545at2759"/>
<accession>G3AMC9</accession>
<protein>
    <submittedName>
        <fullName evidence="1">Uncharacterized protein</fullName>
    </submittedName>
</protein>
<dbReference type="HOGENOM" id="CLU_1620104_0_0_1"/>
<name>G3AMC9_SPAPN</name>
<proteinExistence type="predicted"/>
<dbReference type="eggNOG" id="ENOG502RQDA">
    <property type="taxonomic scope" value="Eukaryota"/>
</dbReference>
<dbReference type="GeneID" id="18870056"/>